<protein>
    <submittedName>
        <fullName evidence="1">Uncharacterized protein</fullName>
    </submittedName>
</protein>
<dbReference type="RefSeq" id="WP_171636533.1">
    <property type="nucleotide sequence ID" value="NZ_WHNY01000080.1"/>
</dbReference>
<keyword evidence="2" id="KW-1185">Reference proteome</keyword>
<name>A0ABX1XK43_9BACL</name>
<dbReference type="Proteomes" id="UP000653578">
    <property type="component" value="Unassembled WGS sequence"/>
</dbReference>
<gene>
    <name evidence="1" type="ORF">GC096_32785</name>
</gene>
<evidence type="ECO:0000313" key="2">
    <source>
        <dbReference type="Proteomes" id="UP000653578"/>
    </source>
</evidence>
<organism evidence="1 2">
    <name type="scientific">Paenibacillus plantarum</name>
    <dbReference type="NCBI Taxonomy" id="2654975"/>
    <lineage>
        <taxon>Bacteria</taxon>
        <taxon>Bacillati</taxon>
        <taxon>Bacillota</taxon>
        <taxon>Bacilli</taxon>
        <taxon>Bacillales</taxon>
        <taxon>Paenibacillaceae</taxon>
        <taxon>Paenibacillus</taxon>
    </lineage>
</organism>
<reference evidence="1 2" key="1">
    <citation type="submission" date="2019-10" db="EMBL/GenBank/DDBJ databases">
        <title>Description of Paenibacillus humi sp. nov.</title>
        <authorList>
            <person name="Carlier A."/>
            <person name="Qi S."/>
        </authorList>
    </citation>
    <scope>NUCLEOTIDE SEQUENCE [LARGE SCALE GENOMIC DNA]</scope>
    <source>
        <strain evidence="1 2">LMG 31461</strain>
    </source>
</reference>
<evidence type="ECO:0000313" key="1">
    <source>
        <dbReference type="EMBL" id="NOU68801.1"/>
    </source>
</evidence>
<accession>A0ABX1XK43</accession>
<dbReference type="EMBL" id="WHNY01000080">
    <property type="protein sequence ID" value="NOU68801.1"/>
    <property type="molecule type" value="Genomic_DNA"/>
</dbReference>
<comment type="caution">
    <text evidence="1">The sequence shown here is derived from an EMBL/GenBank/DDBJ whole genome shotgun (WGS) entry which is preliminary data.</text>
</comment>
<proteinExistence type="predicted"/>
<sequence>MDWVHCKVIDNVFKGRGGSNNLEEMIVRV</sequence>